<evidence type="ECO:0000259" key="10">
    <source>
        <dbReference type="PROSITE" id="PS50926"/>
    </source>
</evidence>
<dbReference type="SFLD" id="SFLDG01082">
    <property type="entry name" value="B12-binding_domain_containing"/>
    <property type="match status" value="1"/>
</dbReference>
<dbReference type="InterPro" id="IPR005840">
    <property type="entry name" value="Ribosomal_uS12_MeSTrfase_RimO"/>
</dbReference>
<dbReference type="InterPro" id="IPR006638">
    <property type="entry name" value="Elp3/MiaA/NifB-like_rSAM"/>
</dbReference>
<keyword evidence="14" id="KW-1185">Reference proteome</keyword>
<dbReference type="GO" id="GO:0005829">
    <property type="term" value="C:cytosol"/>
    <property type="evidence" value="ECO:0007669"/>
    <property type="project" value="TreeGrafter"/>
</dbReference>
<dbReference type="EC" id="2.8.1.-" evidence="13"/>
<dbReference type="InterPro" id="IPR023404">
    <property type="entry name" value="rSAM_horseshoe"/>
</dbReference>
<dbReference type="PROSITE" id="PS51449">
    <property type="entry name" value="MTTASE_N"/>
    <property type="match status" value="1"/>
</dbReference>
<evidence type="ECO:0000256" key="7">
    <source>
        <dbReference type="ARBA" id="ARBA00023004"/>
    </source>
</evidence>
<keyword evidence="13" id="KW-0489">Methyltransferase</keyword>
<dbReference type="InterPro" id="IPR007197">
    <property type="entry name" value="rSAM"/>
</dbReference>
<evidence type="ECO:0000256" key="6">
    <source>
        <dbReference type="ARBA" id="ARBA00022723"/>
    </source>
</evidence>
<keyword evidence="13" id="KW-0689">Ribosomal protein</keyword>
<keyword evidence="13" id="KW-0687">Ribonucleoprotein</keyword>
<dbReference type="GO" id="GO:0051539">
    <property type="term" value="F:4 iron, 4 sulfur cluster binding"/>
    <property type="evidence" value="ECO:0007669"/>
    <property type="project" value="UniProtKB-KW"/>
</dbReference>
<dbReference type="Proteomes" id="UP000005947">
    <property type="component" value="Unassembled WGS sequence"/>
</dbReference>
<feature type="domain" description="TRAM" evidence="10">
    <location>
        <begin position="436"/>
        <end position="504"/>
    </location>
</feature>
<dbReference type="GO" id="GO:0008168">
    <property type="term" value="F:methyltransferase activity"/>
    <property type="evidence" value="ECO:0007669"/>
    <property type="project" value="UniProtKB-KW"/>
</dbReference>
<feature type="domain" description="MTTase N-terminal" evidence="11">
    <location>
        <begin position="35"/>
        <end position="152"/>
    </location>
</feature>
<keyword evidence="5" id="KW-0949">S-adenosyl-L-methionine</keyword>
<dbReference type="EC" id="2.1.1.-" evidence="13"/>
<dbReference type="SFLD" id="SFLDS00029">
    <property type="entry name" value="Radical_SAM"/>
    <property type="match status" value="1"/>
</dbReference>
<dbReference type="EMBL" id="ACGK02000001">
    <property type="protein sequence ID" value="EGF23765.1"/>
    <property type="molecule type" value="Genomic_DNA"/>
</dbReference>
<keyword evidence="6" id="KW-0479">Metal-binding</keyword>
<dbReference type="GO" id="GO:0032259">
    <property type="term" value="P:methylation"/>
    <property type="evidence" value="ECO:0007669"/>
    <property type="project" value="UniProtKB-KW"/>
</dbReference>
<feature type="domain" description="Radical SAM core" evidence="12">
    <location>
        <begin position="171"/>
        <end position="433"/>
    </location>
</feature>
<keyword evidence="8" id="KW-0411">Iron-sulfur</keyword>
<keyword evidence="3" id="KW-0963">Cytoplasm</keyword>
<dbReference type="PANTHER" id="PTHR43837">
    <property type="entry name" value="RIBOSOMAL PROTEIN S12 METHYLTHIOTRANSFERASE RIMO"/>
    <property type="match status" value="1"/>
</dbReference>
<feature type="region of interest" description="Disordered" evidence="9">
    <location>
        <begin position="1"/>
        <end position="29"/>
    </location>
</feature>
<gene>
    <name evidence="13" type="primary">rimO</name>
    <name evidence="13" type="ORF">HMPREF0091_10712</name>
</gene>
<evidence type="ECO:0000259" key="11">
    <source>
        <dbReference type="PROSITE" id="PS51449"/>
    </source>
</evidence>
<dbReference type="InterPro" id="IPR002792">
    <property type="entry name" value="TRAM_dom"/>
</dbReference>
<dbReference type="GO" id="GO:0046872">
    <property type="term" value="F:metal ion binding"/>
    <property type="evidence" value="ECO:0007669"/>
    <property type="project" value="UniProtKB-KW"/>
</dbReference>
<dbReference type="RefSeq" id="WP_006302894.1">
    <property type="nucleotide sequence ID" value="NZ_ACGK02000001.1"/>
</dbReference>
<evidence type="ECO:0000256" key="9">
    <source>
        <dbReference type="SAM" id="MobiDB-lite"/>
    </source>
</evidence>
<evidence type="ECO:0000256" key="5">
    <source>
        <dbReference type="ARBA" id="ARBA00022691"/>
    </source>
</evidence>
<comment type="cofactor">
    <cofactor evidence="1">
        <name>[4Fe-4S] cluster</name>
        <dbReference type="ChEBI" id="CHEBI:49883"/>
    </cofactor>
</comment>
<dbReference type="FunFam" id="3.80.30.20:FF:000001">
    <property type="entry name" value="tRNA-2-methylthio-N(6)-dimethylallyladenosine synthase 2"/>
    <property type="match status" value="1"/>
</dbReference>
<evidence type="ECO:0000256" key="1">
    <source>
        <dbReference type="ARBA" id="ARBA00001966"/>
    </source>
</evidence>
<dbReference type="AlphaFoldDB" id="F1T4Z9"/>
<dbReference type="InterPro" id="IPR020612">
    <property type="entry name" value="Methylthiotransferase_CS"/>
</dbReference>
<comment type="caution">
    <text evidence="13">The sequence shown here is derived from an EMBL/GenBank/DDBJ whole genome shotgun (WGS) entry which is preliminary data.</text>
</comment>
<dbReference type="PROSITE" id="PS01278">
    <property type="entry name" value="MTTASE_RADICAL"/>
    <property type="match status" value="1"/>
</dbReference>
<dbReference type="InterPro" id="IPR058240">
    <property type="entry name" value="rSAM_sf"/>
</dbReference>
<evidence type="ECO:0000256" key="3">
    <source>
        <dbReference type="ARBA" id="ARBA00022490"/>
    </source>
</evidence>
<keyword evidence="4 13" id="KW-0808">Transferase</keyword>
<accession>F1T4Z9</accession>
<dbReference type="GeneID" id="93210313"/>
<dbReference type="GO" id="GO:0005840">
    <property type="term" value="C:ribosome"/>
    <property type="evidence" value="ECO:0007669"/>
    <property type="project" value="UniProtKB-KW"/>
</dbReference>
<evidence type="ECO:0000259" key="12">
    <source>
        <dbReference type="PROSITE" id="PS51918"/>
    </source>
</evidence>
<dbReference type="Gene3D" id="3.40.50.12160">
    <property type="entry name" value="Methylthiotransferase, N-terminal domain"/>
    <property type="match status" value="1"/>
</dbReference>
<dbReference type="InterPro" id="IPR012340">
    <property type="entry name" value="NA-bd_OB-fold"/>
</dbReference>
<evidence type="ECO:0000256" key="4">
    <source>
        <dbReference type="ARBA" id="ARBA00022679"/>
    </source>
</evidence>
<evidence type="ECO:0000313" key="14">
    <source>
        <dbReference type="Proteomes" id="UP000005947"/>
    </source>
</evidence>
<dbReference type="PANTHER" id="PTHR43837:SF1">
    <property type="entry name" value="RIBOSOMAL PROTEIN US12 METHYLTHIOTRANSFERASE RIMO"/>
    <property type="match status" value="1"/>
</dbReference>
<dbReference type="GO" id="GO:0035599">
    <property type="term" value="F:aspartic acid methylthiotransferase activity"/>
    <property type="evidence" value="ECO:0007669"/>
    <property type="project" value="TreeGrafter"/>
</dbReference>
<reference evidence="13 14" key="1">
    <citation type="submission" date="2011-02" db="EMBL/GenBank/DDBJ databases">
        <authorList>
            <person name="Muzny D."/>
            <person name="Qin X."/>
            <person name="Buhay C."/>
            <person name="Dugan-Rocha S."/>
            <person name="Ding Y."/>
            <person name="Chen G."/>
            <person name="Hawes A."/>
            <person name="Holder M."/>
            <person name="Jhangiani S."/>
            <person name="Johnson A."/>
            <person name="Khan Z."/>
            <person name="Li Z."/>
            <person name="Liu W."/>
            <person name="Liu X."/>
            <person name="Perez L."/>
            <person name="Shen H."/>
            <person name="Wang Q."/>
            <person name="Watt J."/>
            <person name="Xi L."/>
            <person name="Xin Y."/>
            <person name="Zhou J."/>
            <person name="Deng J."/>
            <person name="Jiang H."/>
            <person name="Liu Y."/>
            <person name="Qu J."/>
            <person name="Song X.-Z."/>
            <person name="Zhang L."/>
            <person name="Villasana D."/>
            <person name="Johnson A."/>
            <person name="Liu J."/>
            <person name="Liyanage D."/>
            <person name="Lorensuhewa L."/>
            <person name="Robinson T."/>
            <person name="Song A."/>
            <person name="Song B.-B."/>
            <person name="Dinh H."/>
            <person name="Thornton R."/>
            <person name="Coyle M."/>
            <person name="Francisco L."/>
            <person name="Jackson L."/>
            <person name="Javaid M."/>
            <person name="Korchina V."/>
            <person name="Kovar C."/>
            <person name="Mata R."/>
            <person name="Mathew T."/>
            <person name="Ngo R."/>
            <person name="Nguyen L."/>
            <person name="Nguyen N."/>
            <person name="Okwuonu G."/>
            <person name="Ongeri F."/>
            <person name="Pham C."/>
            <person name="Simmons D."/>
            <person name="Wilczek-Boney K."/>
            <person name="Hale W."/>
            <person name="Jakkamsetti A."/>
            <person name="Pham P."/>
            <person name="Ruth R."/>
            <person name="San Lucas F."/>
            <person name="Warren J."/>
            <person name="Zhang J."/>
            <person name="Zhao Z."/>
            <person name="Zhou C."/>
            <person name="Zhu D."/>
            <person name="Lee S."/>
            <person name="Bess C."/>
            <person name="Blankenburg K."/>
            <person name="Forbes L."/>
            <person name="Fu Q."/>
            <person name="Gubbala S."/>
            <person name="Hirani K."/>
            <person name="Jayaseelan J.C."/>
            <person name="Lara F."/>
            <person name="Munidasa M."/>
            <person name="Palculict T."/>
            <person name="Patil S."/>
            <person name="Pu L.-L."/>
            <person name="Saada N."/>
            <person name="Tang L."/>
            <person name="Weissenberger G."/>
            <person name="Zhu Y."/>
            <person name="Hemphill L."/>
            <person name="Shang Y."/>
            <person name="Youmans B."/>
            <person name="Ayvaz T."/>
            <person name="Ross M."/>
            <person name="Santibanez J."/>
            <person name="Aqrawi P."/>
            <person name="Gross S."/>
            <person name="Joshi V."/>
            <person name="Fowler G."/>
            <person name="Nazareth L."/>
            <person name="Reid J."/>
            <person name="Worley K."/>
            <person name="Petrosino J."/>
            <person name="Highlander S."/>
            <person name="Gibbs R."/>
        </authorList>
    </citation>
    <scope>NUCLEOTIDE SEQUENCE [LARGE SCALE GENOMIC DNA]</scope>
    <source>
        <strain evidence="13 14">DSM 15829</strain>
    </source>
</reference>
<organism evidence="13 14">
    <name type="scientific">Fannyhessea vaginae DSM 15829</name>
    <dbReference type="NCBI Taxonomy" id="525256"/>
    <lineage>
        <taxon>Bacteria</taxon>
        <taxon>Bacillati</taxon>
        <taxon>Actinomycetota</taxon>
        <taxon>Coriobacteriia</taxon>
        <taxon>Coriobacteriales</taxon>
        <taxon>Atopobiaceae</taxon>
        <taxon>Fannyhessea</taxon>
    </lineage>
</organism>
<protein>
    <submittedName>
        <fullName evidence="13">Ribosomal protein S12 methylthiotransferase RimO</fullName>
        <ecNumber evidence="13">2.1.1.-</ecNumber>
        <ecNumber evidence="13">2.8.1.-</ecNumber>
    </submittedName>
</protein>
<keyword evidence="2" id="KW-0004">4Fe-4S</keyword>
<dbReference type="SMART" id="SM00729">
    <property type="entry name" value="Elp3"/>
    <property type="match status" value="1"/>
</dbReference>
<dbReference type="NCBIfam" id="TIGR01125">
    <property type="entry name" value="30S ribosomal protein S12 methylthiotransferase RimO"/>
    <property type="match status" value="1"/>
</dbReference>
<dbReference type="InterPro" id="IPR038135">
    <property type="entry name" value="Methylthiotransferase_N_sf"/>
</dbReference>
<dbReference type="Pfam" id="PF18693">
    <property type="entry name" value="TRAM_2"/>
    <property type="match status" value="1"/>
</dbReference>
<dbReference type="Gene3D" id="3.80.30.20">
    <property type="entry name" value="tm_1862 like domain"/>
    <property type="match status" value="1"/>
</dbReference>
<dbReference type="PROSITE" id="PS50926">
    <property type="entry name" value="TRAM"/>
    <property type="match status" value="1"/>
</dbReference>
<dbReference type="Gene3D" id="2.40.50.140">
    <property type="entry name" value="Nucleic acid-binding proteins"/>
    <property type="match status" value="1"/>
</dbReference>
<dbReference type="PROSITE" id="PS51918">
    <property type="entry name" value="RADICAL_SAM"/>
    <property type="match status" value="1"/>
</dbReference>
<evidence type="ECO:0000256" key="2">
    <source>
        <dbReference type="ARBA" id="ARBA00022485"/>
    </source>
</evidence>
<dbReference type="InterPro" id="IPR013848">
    <property type="entry name" value="Methylthiotransferase_N"/>
</dbReference>
<keyword evidence="7" id="KW-0408">Iron</keyword>
<evidence type="ECO:0000256" key="8">
    <source>
        <dbReference type="ARBA" id="ARBA00023014"/>
    </source>
</evidence>
<dbReference type="NCBIfam" id="TIGR00089">
    <property type="entry name" value="MiaB/RimO family radical SAM methylthiotransferase"/>
    <property type="match status" value="1"/>
</dbReference>
<dbReference type="InterPro" id="IPR005839">
    <property type="entry name" value="Methylthiotransferase"/>
</dbReference>
<dbReference type="OrthoDB" id="9805215at2"/>
<proteinExistence type="predicted"/>
<dbReference type="eggNOG" id="COG0621">
    <property type="taxonomic scope" value="Bacteria"/>
</dbReference>
<dbReference type="GO" id="GO:0035600">
    <property type="term" value="P:tRNA methylthiolation"/>
    <property type="evidence" value="ECO:0007669"/>
    <property type="project" value="UniProtKB-ARBA"/>
</dbReference>
<dbReference type="Pfam" id="PF00919">
    <property type="entry name" value="UPF0004"/>
    <property type="match status" value="1"/>
</dbReference>
<evidence type="ECO:0000313" key="13">
    <source>
        <dbReference type="EMBL" id="EGF23765.1"/>
    </source>
</evidence>
<dbReference type="SUPFAM" id="SSF102114">
    <property type="entry name" value="Radical SAM enzymes"/>
    <property type="match status" value="1"/>
</dbReference>
<name>F1T4Z9_9ACTN</name>
<dbReference type="Pfam" id="PF04055">
    <property type="entry name" value="Radical_SAM"/>
    <property type="match status" value="1"/>
</dbReference>
<dbReference type="SFLD" id="SFLDG01061">
    <property type="entry name" value="methylthiotransferase"/>
    <property type="match status" value="1"/>
</dbReference>
<sequence>MNTPIDASPSKVSSTTASPKDTVAEPSNASKQPKASCLFVTLGCAKNQVDTDRMRALLLKSGFEESRDASSADVVIINTCSFLESATSESIEVTLDLAQKRTSGITKLPIIMCGCVPSRYGAALDKELPEVSAFVKATDEDSIVGIVSDVLGIEHPTFSFSQELSARALRTIEGTSAFVKISEGCDRYCAFCAIPFIRGHYASRCPEEIFSEITMLMEGGVKEIILIGQDTGIWGEDFSSRGAASVLHKDSDLHDPSSASSFDKNSTQHESMNLAWLLREVARIVRPYKAWIRVLYLQPEGMTEDLIATIRDTPEVLPYIDIPIQHCNERLLKKMGRSGSASQLHKLFAHLRHEIPQMVLRTTGMVGFPTETDEEAAELVDFFKQEEFDYMSVFSYSQELGTTAAKMRGQISAETKIERTQTLRDTAEELGFAATAKHVGEVVDVIIDSIDMDSPDKERIGHAWFQAPDCDGCVHILDTDANPGDVVRVKLKEAYCYELVGELV</sequence>